<keyword evidence="7 9" id="KW-0030">Aminoacyl-tRNA synthetase</keyword>
<evidence type="ECO:0000256" key="6">
    <source>
        <dbReference type="ARBA" id="ARBA00022917"/>
    </source>
</evidence>
<dbReference type="GO" id="GO:0004823">
    <property type="term" value="F:leucine-tRNA ligase activity"/>
    <property type="evidence" value="ECO:0007669"/>
    <property type="project" value="UniProtKB-EC"/>
</dbReference>
<evidence type="ECO:0000313" key="14">
    <source>
        <dbReference type="Proteomes" id="UP001190700"/>
    </source>
</evidence>
<dbReference type="InterPro" id="IPR009080">
    <property type="entry name" value="tRNAsynth_Ia_anticodon-bd"/>
</dbReference>
<evidence type="ECO:0000256" key="7">
    <source>
        <dbReference type="ARBA" id="ARBA00023146"/>
    </source>
</evidence>
<comment type="caution">
    <text evidence="13">The sequence shown here is derived from an EMBL/GenBank/DDBJ whole genome shotgun (WGS) entry which is preliminary data.</text>
</comment>
<evidence type="ECO:0000259" key="11">
    <source>
        <dbReference type="Pfam" id="PF00133"/>
    </source>
</evidence>
<evidence type="ECO:0000259" key="12">
    <source>
        <dbReference type="Pfam" id="PF08264"/>
    </source>
</evidence>
<dbReference type="GO" id="GO:0009791">
    <property type="term" value="P:post-embryonic development"/>
    <property type="evidence" value="ECO:0007669"/>
    <property type="project" value="UniProtKB-ARBA"/>
</dbReference>
<dbReference type="InterPro" id="IPR004493">
    <property type="entry name" value="Leu-tRNA-synth_Ia_arc/euk"/>
</dbReference>
<dbReference type="GO" id="GO:0006429">
    <property type="term" value="P:leucyl-tRNA aminoacylation"/>
    <property type="evidence" value="ECO:0007669"/>
    <property type="project" value="InterPro"/>
</dbReference>
<dbReference type="Proteomes" id="UP001190700">
    <property type="component" value="Unassembled WGS sequence"/>
</dbReference>
<dbReference type="NCBIfam" id="TIGR00395">
    <property type="entry name" value="leuS_arch"/>
    <property type="match status" value="1"/>
</dbReference>
<dbReference type="Pfam" id="PF00133">
    <property type="entry name" value="tRNA-synt_1"/>
    <property type="match status" value="2"/>
</dbReference>
<gene>
    <name evidence="13" type="ORF">CYMTET_50000</name>
</gene>
<protein>
    <recommendedName>
        <fullName evidence="2">leucine--tRNA ligase</fullName>
        <ecNumber evidence="2">6.1.1.4</ecNumber>
    </recommendedName>
    <alternativeName>
        <fullName evidence="8">Leucyl-tRNA synthetase</fullName>
    </alternativeName>
</protein>
<dbReference type="InterPro" id="IPR014729">
    <property type="entry name" value="Rossmann-like_a/b/a_fold"/>
</dbReference>
<proteinExistence type="inferred from homology"/>
<sequence>MPPEQPQNTQKRDLLLEIQAKSQKKWKDEKVFESDAPTDVVSTPENKFYGNFPYPYMNGLLHLGHAFSLSKLEFAAAYSRMQGKHTLFPFAFHCTGMPIKAAADKLNRECEKFGCPPQFPAPEDVAPKEEAPKAEDGKDPTKFKGKKTKAVAKSGTEVYQWNILKSSGIDEAELPKFRDSVHWLRFFPPIGKEDVNLMGCGVDWRRSFITTDLNPYYDSFVRWQLNTMYTQKKCVKDKRFSVYSAVDGQPCADHDRATGEGVLPQDYTLIKMEALELPGKLAALEGKKVYLCAATLRPETMIGQTNYWILPDGDYGAYQMIDDEVFIVAARAARNLSFQDKTEVFGEAVCLLELKGSDMIGLPVKSPTAIYERIYGLPMLTILMNKGTGIVTSVPSDAPDDYMAMQDLKNKEPMRKKFGVEDSWIMPFVPQEIINIPEFGNICAEKVCVDLKIQSQNDRAKLDEAKHRTYLKGFTEGVMIAGPYKGLPVKEAKPKLREEMVAAKQAVIYSEPEKPVMSRSGDECVVALTNQWYLTYGEEEWLAECRKCLSKMNCYSDETRKAFEQALGWLQQWAVSRSFGLGTKLPFDPEYVIESLSDSTIYMAYYTIAHILQEGDMYSDIPGAHPIDPKLMTHEVYDYIFLDKAKPANHGLDEAKLALMKREFNFWYPFDLRVSGKDLIQNHLSFSMYTHTAIFEEKHWPRGFRCNGHLMLNGEKMSKSTGNFKTLRQAIGEYSSDAMRIALADAGDGLEDANFVEKTADANILRLNKEMIWIEEVLAPSAGLREGPPSTFADRVFLAEMKMAVSVTEQFYNAFNFRDALKSCWFDLQGARDTYRFSCGAHGMNKGLVEYYVELQTLMMTPIAPHTMQHIWNVLLKREGNIVLEKFPTVDVTPEDSNLQNAGRHMQEEISTLRGLIQKMETPRKPKKGQPAEVAGKVASAVLFIKPQFDGWHKTCLDVLAAKFDSAARTFAPDTDAAVLTALSEDETAKANVQGGEKMLKKLAMPFVKFTKDKALSIGPHVLQERLPFDELAVFRENADLMKTALGLESLTAFLTTDAEAKAAPASVGMDAALPGNPARFLELEVKQDKAQVEASISELEKDPNVQKYLKLVEDLKKLQTS</sequence>
<dbReference type="PANTHER" id="PTHR45794">
    <property type="entry name" value="LEUCYL-TRNA SYNTHETASE"/>
    <property type="match status" value="1"/>
</dbReference>
<dbReference type="CDD" id="cd07959">
    <property type="entry name" value="Anticodon_Ia_Leu_AEc"/>
    <property type="match status" value="1"/>
</dbReference>
<dbReference type="SUPFAM" id="SSF47323">
    <property type="entry name" value="Anticodon-binding domain of a subclass of class I aminoacyl-tRNA synthetases"/>
    <property type="match status" value="1"/>
</dbReference>
<dbReference type="AlphaFoldDB" id="A0AAE0ETZ7"/>
<evidence type="ECO:0000256" key="8">
    <source>
        <dbReference type="ARBA" id="ARBA00030520"/>
    </source>
</evidence>
<feature type="compositionally biased region" description="Basic and acidic residues" evidence="10">
    <location>
        <begin position="125"/>
        <end position="142"/>
    </location>
</feature>
<name>A0AAE0ETZ7_9CHLO</name>
<feature type="domain" description="Methionyl/Valyl/Leucyl/Isoleucyl-tRNA synthetase anticodon-binding" evidence="12">
    <location>
        <begin position="794"/>
        <end position="924"/>
    </location>
</feature>
<dbReference type="SUPFAM" id="SSF50677">
    <property type="entry name" value="ValRS/IleRS/LeuRS editing domain"/>
    <property type="match status" value="1"/>
</dbReference>
<dbReference type="FunFam" id="3.90.740.10:FF:000001">
    <property type="entry name" value="Leucine--tRNA ligase, cytoplasmic"/>
    <property type="match status" value="1"/>
</dbReference>
<evidence type="ECO:0000256" key="9">
    <source>
        <dbReference type="RuleBase" id="RU363035"/>
    </source>
</evidence>
<dbReference type="PROSITE" id="PS00178">
    <property type="entry name" value="AA_TRNA_LIGASE_I"/>
    <property type="match status" value="1"/>
</dbReference>
<evidence type="ECO:0000256" key="4">
    <source>
        <dbReference type="ARBA" id="ARBA00022741"/>
    </source>
</evidence>
<dbReference type="GO" id="GO:0005524">
    <property type="term" value="F:ATP binding"/>
    <property type="evidence" value="ECO:0007669"/>
    <property type="project" value="UniProtKB-KW"/>
</dbReference>
<evidence type="ECO:0000256" key="5">
    <source>
        <dbReference type="ARBA" id="ARBA00022840"/>
    </source>
</evidence>
<keyword evidence="3 9" id="KW-0436">Ligase</keyword>
<comment type="similarity">
    <text evidence="1 9">Belongs to the class-I aminoacyl-tRNA synthetase family.</text>
</comment>
<dbReference type="InterPro" id="IPR013155">
    <property type="entry name" value="M/V/L/I-tRNA-synth_anticd-bd"/>
</dbReference>
<evidence type="ECO:0000256" key="10">
    <source>
        <dbReference type="SAM" id="MobiDB-lite"/>
    </source>
</evidence>
<dbReference type="Gene3D" id="1.10.730.10">
    <property type="entry name" value="Isoleucyl-tRNA Synthetase, Domain 1"/>
    <property type="match status" value="1"/>
</dbReference>
<dbReference type="Gene3D" id="3.40.50.620">
    <property type="entry name" value="HUPs"/>
    <property type="match status" value="1"/>
</dbReference>
<organism evidence="13 14">
    <name type="scientific">Cymbomonas tetramitiformis</name>
    <dbReference type="NCBI Taxonomy" id="36881"/>
    <lineage>
        <taxon>Eukaryota</taxon>
        <taxon>Viridiplantae</taxon>
        <taxon>Chlorophyta</taxon>
        <taxon>Pyramimonadophyceae</taxon>
        <taxon>Pyramimonadales</taxon>
        <taxon>Pyramimonadaceae</taxon>
        <taxon>Cymbomonas</taxon>
    </lineage>
</organism>
<feature type="domain" description="Aminoacyl-tRNA synthetase class Ia" evidence="11">
    <location>
        <begin position="191"/>
        <end position="754"/>
    </location>
</feature>
<dbReference type="Pfam" id="PF08264">
    <property type="entry name" value="Anticodon_1"/>
    <property type="match status" value="1"/>
</dbReference>
<dbReference type="EC" id="6.1.1.4" evidence="2"/>
<dbReference type="GO" id="GO:0048608">
    <property type="term" value="P:reproductive structure development"/>
    <property type="evidence" value="ECO:0007669"/>
    <property type="project" value="UniProtKB-ARBA"/>
</dbReference>
<evidence type="ECO:0000313" key="13">
    <source>
        <dbReference type="EMBL" id="KAK3240144.1"/>
    </source>
</evidence>
<feature type="region of interest" description="Disordered" evidence="10">
    <location>
        <begin position="121"/>
        <end position="147"/>
    </location>
</feature>
<keyword evidence="6 9" id="KW-0648">Protein biosynthesis</keyword>
<keyword evidence="5 9" id="KW-0067">ATP-binding</keyword>
<reference evidence="13 14" key="1">
    <citation type="journal article" date="2015" name="Genome Biol. Evol.">
        <title>Comparative Genomics of a Bacterivorous Green Alga Reveals Evolutionary Causalities and Consequences of Phago-Mixotrophic Mode of Nutrition.</title>
        <authorList>
            <person name="Burns J.A."/>
            <person name="Paasch A."/>
            <person name="Narechania A."/>
            <person name="Kim E."/>
        </authorList>
    </citation>
    <scope>NUCLEOTIDE SEQUENCE [LARGE SCALE GENOMIC DNA]</scope>
    <source>
        <strain evidence="13 14">PLY_AMNH</strain>
    </source>
</reference>
<evidence type="ECO:0000256" key="2">
    <source>
        <dbReference type="ARBA" id="ARBA00013164"/>
    </source>
</evidence>
<dbReference type="SUPFAM" id="SSF52374">
    <property type="entry name" value="Nucleotidylyl transferase"/>
    <property type="match status" value="1"/>
</dbReference>
<dbReference type="InterPro" id="IPR001412">
    <property type="entry name" value="aa-tRNA-synth_I_CS"/>
</dbReference>
<evidence type="ECO:0000256" key="3">
    <source>
        <dbReference type="ARBA" id="ARBA00022598"/>
    </source>
</evidence>
<dbReference type="InterPro" id="IPR009008">
    <property type="entry name" value="Val/Leu/Ile-tRNA-synth_edit"/>
</dbReference>
<feature type="domain" description="Aminoacyl-tRNA synthetase class Ia" evidence="11">
    <location>
        <begin position="23"/>
        <end position="105"/>
    </location>
</feature>
<dbReference type="EMBL" id="LGRX02033731">
    <property type="protein sequence ID" value="KAK3240144.1"/>
    <property type="molecule type" value="Genomic_DNA"/>
</dbReference>
<evidence type="ECO:0000256" key="1">
    <source>
        <dbReference type="ARBA" id="ARBA00005594"/>
    </source>
</evidence>
<dbReference type="GO" id="GO:0002161">
    <property type="term" value="F:aminoacyl-tRNA deacylase activity"/>
    <property type="evidence" value="ECO:0007669"/>
    <property type="project" value="InterPro"/>
</dbReference>
<accession>A0AAE0ETZ7</accession>
<dbReference type="PANTHER" id="PTHR45794:SF1">
    <property type="entry name" value="LEUCINE--TRNA LIGASE, CYTOPLASMIC"/>
    <property type="match status" value="1"/>
</dbReference>
<dbReference type="InterPro" id="IPR002300">
    <property type="entry name" value="aa-tRNA-synth_Ia"/>
</dbReference>
<keyword evidence="14" id="KW-1185">Reference proteome</keyword>
<keyword evidence="4 9" id="KW-0547">Nucleotide-binding</keyword>
<dbReference type="Gene3D" id="3.90.740.10">
    <property type="entry name" value="Valyl/Leucyl/Isoleucyl-tRNA synthetase, editing domain"/>
    <property type="match status" value="1"/>
</dbReference>